<name>A0A9Q1M8W1_9SOLA</name>
<keyword evidence="3" id="KW-1185">Reference proteome</keyword>
<dbReference type="EMBL" id="JAJAGQ010000009">
    <property type="protein sequence ID" value="KAJ8554295.1"/>
    <property type="molecule type" value="Genomic_DNA"/>
</dbReference>
<evidence type="ECO:0000313" key="2">
    <source>
        <dbReference type="EMBL" id="KAJ8554295.1"/>
    </source>
</evidence>
<dbReference type="AlphaFoldDB" id="A0A9Q1M8W1"/>
<feature type="region of interest" description="Disordered" evidence="1">
    <location>
        <begin position="88"/>
        <end position="130"/>
    </location>
</feature>
<proteinExistence type="predicted"/>
<organism evidence="2 3">
    <name type="scientific">Anisodus acutangulus</name>
    <dbReference type="NCBI Taxonomy" id="402998"/>
    <lineage>
        <taxon>Eukaryota</taxon>
        <taxon>Viridiplantae</taxon>
        <taxon>Streptophyta</taxon>
        <taxon>Embryophyta</taxon>
        <taxon>Tracheophyta</taxon>
        <taxon>Spermatophyta</taxon>
        <taxon>Magnoliopsida</taxon>
        <taxon>eudicotyledons</taxon>
        <taxon>Gunneridae</taxon>
        <taxon>Pentapetalae</taxon>
        <taxon>asterids</taxon>
        <taxon>lamiids</taxon>
        <taxon>Solanales</taxon>
        <taxon>Solanaceae</taxon>
        <taxon>Solanoideae</taxon>
        <taxon>Hyoscyameae</taxon>
        <taxon>Anisodus</taxon>
    </lineage>
</organism>
<sequence>MDEHMFLSHILTHAVLEESGRQLVVPSSITDVLVDDASEQVYLIPEVVDAEVADLAHDEVDIDDDNEVAPNAEPVQLEKQVLDPLPILQDHEGVNEEVPILPEEQQGRPSRTVKPPAWHSDYVMPHKSVG</sequence>
<evidence type="ECO:0000313" key="3">
    <source>
        <dbReference type="Proteomes" id="UP001152561"/>
    </source>
</evidence>
<accession>A0A9Q1M8W1</accession>
<dbReference type="Proteomes" id="UP001152561">
    <property type="component" value="Unassembled WGS sequence"/>
</dbReference>
<gene>
    <name evidence="2" type="ORF">K7X08_024973</name>
</gene>
<evidence type="ECO:0000256" key="1">
    <source>
        <dbReference type="SAM" id="MobiDB-lite"/>
    </source>
</evidence>
<protein>
    <submittedName>
        <fullName evidence="2">Uncharacterized protein</fullName>
    </submittedName>
</protein>
<comment type="caution">
    <text evidence="2">The sequence shown here is derived from an EMBL/GenBank/DDBJ whole genome shotgun (WGS) entry which is preliminary data.</text>
</comment>
<reference evidence="3" key="1">
    <citation type="journal article" date="2023" name="Proc. Natl. Acad. Sci. U.S.A.">
        <title>Genomic and structural basis for evolution of tropane alkaloid biosynthesis.</title>
        <authorList>
            <person name="Wanga Y.-J."/>
            <person name="Taina T."/>
            <person name="Yua J.-Y."/>
            <person name="Lia J."/>
            <person name="Xua B."/>
            <person name="Chenc J."/>
            <person name="D'Auriad J.C."/>
            <person name="Huanga J.-P."/>
            <person name="Huanga S.-X."/>
        </authorList>
    </citation>
    <scope>NUCLEOTIDE SEQUENCE [LARGE SCALE GENOMIC DNA]</scope>
    <source>
        <strain evidence="3">cv. KIB-2019</strain>
    </source>
</reference>